<dbReference type="EMBL" id="MFNF01000012">
    <property type="protein sequence ID" value="OGH03789.1"/>
    <property type="molecule type" value="Genomic_DNA"/>
</dbReference>
<evidence type="ECO:0000313" key="1">
    <source>
        <dbReference type="EMBL" id="OGH03789.1"/>
    </source>
</evidence>
<dbReference type="Proteomes" id="UP000177583">
    <property type="component" value="Unassembled WGS sequence"/>
</dbReference>
<proteinExistence type="predicted"/>
<dbReference type="SUPFAM" id="SSF111331">
    <property type="entry name" value="NAD kinase/diacylglycerol kinase-like"/>
    <property type="match status" value="1"/>
</dbReference>
<evidence type="ECO:0000313" key="2">
    <source>
        <dbReference type="Proteomes" id="UP000177583"/>
    </source>
</evidence>
<name>A0A1F6H0B9_9PROT</name>
<dbReference type="AlphaFoldDB" id="A0A1F6H0B9"/>
<dbReference type="InterPro" id="IPR016064">
    <property type="entry name" value="NAD/diacylglycerol_kinase_sf"/>
</dbReference>
<comment type="caution">
    <text evidence="1">The sequence shown here is derived from an EMBL/GenBank/DDBJ whole genome shotgun (WGS) entry which is preliminary data.</text>
</comment>
<dbReference type="InterPro" id="IPR017438">
    <property type="entry name" value="ATP-NAD_kinase_N"/>
</dbReference>
<protein>
    <recommendedName>
        <fullName evidence="3">DAGKc domain-containing protein</fullName>
    </recommendedName>
</protein>
<dbReference type="PROSITE" id="PS51257">
    <property type="entry name" value="PROKAR_LIPOPROTEIN"/>
    <property type="match status" value="1"/>
</dbReference>
<organism evidence="1 2">
    <name type="scientific">Candidatus Lambdaproteobacteria bacterium RIFOXYD2_FULL_56_26</name>
    <dbReference type="NCBI Taxonomy" id="1817773"/>
    <lineage>
        <taxon>Bacteria</taxon>
        <taxon>Pseudomonadati</taxon>
        <taxon>Pseudomonadota</taxon>
        <taxon>Candidatus Lambdaproteobacteria</taxon>
    </lineage>
</organism>
<sequence>MDRLFIINSKGSKRTARFFRRNQAQLQAAFAGCEFLPVDAAKLQGLESYQEFDQLVLIGDDAFFHQAVNQFHGALLERNGQQSYAFIPDHKDGSVACCLELPSSLKGQIELLKKSPTLPFDLIRCHCIGTDGLPTNHLILNDALIRMPQLKLPLLFKTLVSWFRTYSGLFDRRTPTRITLFEKGEKRFEGHYLYAILLLGNKITDGPRLSHKRRFLQKRFAYYQLNGQDLIRSTANLAQLFADDGEENPNLFRGQFSDLEIRGLGDENTIVADGVPLGRLPASFTLLPKALNVVSPMTPVQKLEPAGVELGKAVKTVGNLRMKNPPMGA</sequence>
<gene>
    <name evidence="1" type="ORF">A2557_13645</name>
</gene>
<reference evidence="1 2" key="1">
    <citation type="journal article" date="2016" name="Nat. Commun.">
        <title>Thousands of microbial genomes shed light on interconnected biogeochemical processes in an aquifer system.</title>
        <authorList>
            <person name="Anantharaman K."/>
            <person name="Brown C.T."/>
            <person name="Hug L.A."/>
            <person name="Sharon I."/>
            <person name="Castelle C.J."/>
            <person name="Probst A.J."/>
            <person name="Thomas B.C."/>
            <person name="Singh A."/>
            <person name="Wilkins M.J."/>
            <person name="Karaoz U."/>
            <person name="Brodie E.L."/>
            <person name="Williams K.H."/>
            <person name="Hubbard S.S."/>
            <person name="Banfield J.F."/>
        </authorList>
    </citation>
    <scope>NUCLEOTIDE SEQUENCE [LARGE SCALE GENOMIC DNA]</scope>
</reference>
<accession>A0A1F6H0B9</accession>
<dbReference type="Gene3D" id="3.40.50.10330">
    <property type="entry name" value="Probable inorganic polyphosphate/atp-NAD kinase, domain 1"/>
    <property type="match status" value="1"/>
</dbReference>
<evidence type="ECO:0008006" key="3">
    <source>
        <dbReference type="Google" id="ProtNLM"/>
    </source>
</evidence>